<sequence>MNRERRHIILLMDNAKCHDCDNISNLSNIKIHFLPPNTTSHLQPLDQGIIYSLKAQYRKLLCKNQIQAYDLYEDQTPPPVDILDSINLIAEAWKMVTKKTIINSWAKAEILPDDESNTSDGDDSEVEDDIEDLQLLINELPITDLLNMEEYINIDDELITEEELTLEEIVNMVRGQNTAEEHVEEKEDETIITSDALNSIEKLIRYVRQNDLSIDNSDMQNLFKLKKKIISDSKKKQKQDRIDGFF</sequence>
<evidence type="ECO:0000259" key="1">
    <source>
        <dbReference type="Pfam" id="PF03184"/>
    </source>
</evidence>
<dbReference type="Proteomes" id="UP000022910">
    <property type="component" value="Unassembled WGS sequence"/>
</dbReference>
<dbReference type="GO" id="GO:0005634">
    <property type="term" value="C:nucleus"/>
    <property type="evidence" value="ECO:0007669"/>
    <property type="project" value="TreeGrafter"/>
</dbReference>
<dbReference type="EMBL" id="JEMT01023836">
    <property type="protein sequence ID" value="EXX63638.1"/>
    <property type="molecule type" value="Genomic_DNA"/>
</dbReference>
<dbReference type="OrthoDB" id="2441347at2759"/>
<protein>
    <recommendedName>
        <fullName evidence="1">DDE-1 domain-containing protein</fullName>
    </recommendedName>
</protein>
<evidence type="ECO:0000313" key="2">
    <source>
        <dbReference type="EMBL" id="EXX63638.1"/>
    </source>
</evidence>
<proteinExistence type="predicted"/>
<dbReference type="InterPro" id="IPR050863">
    <property type="entry name" value="CenT-Element_Derived"/>
</dbReference>
<dbReference type="AlphaFoldDB" id="A0A015MA03"/>
<organism evidence="2 3">
    <name type="scientific">Rhizophagus irregularis (strain DAOM 197198w)</name>
    <name type="common">Glomus intraradices</name>
    <dbReference type="NCBI Taxonomy" id="1432141"/>
    <lineage>
        <taxon>Eukaryota</taxon>
        <taxon>Fungi</taxon>
        <taxon>Fungi incertae sedis</taxon>
        <taxon>Mucoromycota</taxon>
        <taxon>Glomeromycotina</taxon>
        <taxon>Glomeromycetes</taxon>
        <taxon>Glomerales</taxon>
        <taxon>Glomeraceae</taxon>
        <taxon>Rhizophagus</taxon>
    </lineage>
</organism>
<dbReference type="STRING" id="1432141.A0A015MA03"/>
<dbReference type="HOGENOM" id="CLU_018294_3_1_1"/>
<reference evidence="2 3" key="1">
    <citation type="submission" date="2014-02" db="EMBL/GenBank/DDBJ databases">
        <title>Single nucleus genome sequencing reveals high similarity among nuclei of an endomycorrhizal fungus.</title>
        <authorList>
            <person name="Lin K."/>
            <person name="Geurts R."/>
            <person name="Zhang Z."/>
            <person name="Limpens E."/>
            <person name="Saunders D.G."/>
            <person name="Mu D."/>
            <person name="Pang E."/>
            <person name="Cao H."/>
            <person name="Cha H."/>
            <person name="Lin T."/>
            <person name="Zhou Q."/>
            <person name="Shang Y."/>
            <person name="Li Y."/>
            <person name="Ivanov S."/>
            <person name="Sharma T."/>
            <person name="Velzen R.V."/>
            <person name="Ruijter N.D."/>
            <person name="Aanen D.K."/>
            <person name="Win J."/>
            <person name="Kamoun S."/>
            <person name="Bisseling T."/>
            <person name="Huang S."/>
        </authorList>
    </citation>
    <scope>NUCLEOTIDE SEQUENCE [LARGE SCALE GENOMIC DNA]</scope>
    <source>
        <strain evidence="3">DAOM197198w</strain>
    </source>
</reference>
<feature type="domain" description="DDE-1" evidence="1">
    <location>
        <begin position="3"/>
        <end position="105"/>
    </location>
</feature>
<dbReference type="PANTHER" id="PTHR19303:SF73">
    <property type="entry name" value="PROTEIN PDC2"/>
    <property type="match status" value="1"/>
</dbReference>
<dbReference type="Pfam" id="PF03184">
    <property type="entry name" value="DDE_1"/>
    <property type="match status" value="1"/>
</dbReference>
<comment type="caution">
    <text evidence="2">The sequence shown here is derived from an EMBL/GenBank/DDBJ whole genome shotgun (WGS) entry which is preliminary data.</text>
</comment>
<gene>
    <name evidence="2" type="ORF">RirG_150480</name>
</gene>
<name>A0A015MA03_RHIIW</name>
<dbReference type="PANTHER" id="PTHR19303">
    <property type="entry name" value="TRANSPOSON"/>
    <property type="match status" value="1"/>
</dbReference>
<dbReference type="InterPro" id="IPR004875">
    <property type="entry name" value="DDE_SF_endonuclease_dom"/>
</dbReference>
<accession>A0A015MA03</accession>
<keyword evidence="3" id="KW-1185">Reference proteome</keyword>
<evidence type="ECO:0000313" key="3">
    <source>
        <dbReference type="Proteomes" id="UP000022910"/>
    </source>
</evidence>
<dbReference type="GO" id="GO:0003677">
    <property type="term" value="F:DNA binding"/>
    <property type="evidence" value="ECO:0007669"/>
    <property type="project" value="TreeGrafter"/>
</dbReference>